<gene>
    <name evidence="1" type="ORF">GCM10022278_24590</name>
</gene>
<accession>A0ABP7PHM5</accession>
<proteinExistence type="predicted"/>
<comment type="caution">
    <text evidence="1">The sequence shown here is derived from an EMBL/GenBank/DDBJ whole genome shotgun (WGS) entry which is preliminary data.</text>
</comment>
<evidence type="ECO:0000313" key="2">
    <source>
        <dbReference type="Proteomes" id="UP001501337"/>
    </source>
</evidence>
<evidence type="ECO:0008006" key="3">
    <source>
        <dbReference type="Google" id="ProtNLM"/>
    </source>
</evidence>
<organism evidence="1 2">
    <name type="scientific">Allohahella marinimesophila</name>
    <dbReference type="NCBI Taxonomy" id="1054972"/>
    <lineage>
        <taxon>Bacteria</taxon>
        <taxon>Pseudomonadati</taxon>
        <taxon>Pseudomonadota</taxon>
        <taxon>Gammaproteobacteria</taxon>
        <taxon>Oceanospirillales</taxon>
        <taxon>Hahellaceae</taxon>
        <taxon>Allohahella</taxon>
    </lineage>
</organism>
<protein>
    <recommendedName>
        <fullName evidence="3">BrnA antitoxin of type II toxin-antitoxin system</fullName>
    </recommendedName>
</protein>
<sequence length="127" mass="14709">MQIILSLTRIVSSSSSWGPVSTQNCWLFVTASESENAFGSFLPEKLINVKENYMRGSVMRDNYDFADSKPNPYSAKLKKQVTIRLDEDTVEYFKQMSERKGIPYQSLINLYLRDCAATHRDLKLQWQ</sequence>
<name>A0ABP7PHM5_9GAMM</name>
<reference evidence="2" key="1">
    <citation type="journal article" date="2019" name="Int. J. Syst. Evol. Microbiol.">
        <title>The Global Catalogue of Microorganisms (GCM) 10K type strain sequencing project: providing services to taxonomists for standard genome sequencing and annotation.</title>
        <authorList>
            <consortium name="The Broad Institute Genomics Platform"/>
            <consortium name="The Broad Institute Genome Sequencing Center for Infectious Disease"/>
            <person name="Wu L."/>
            <person name="Ma J."/>
        </authorList>
    </citation>
    <scope>NUCLEOTIDE SEQUENCE [LARGE SCALE GENOMIC DNA]</scope>
    <source>
        <strain evidence="2">JCM 17555</strain>
    </source>
</reference>
<evidence type="ECO:0000313" key="1">
    <source>
        <dbReference type="EMBL" id="GAA3965799.1"/>
    </source>
</evidence>
<dbReference type="InterPro" id="IPR025528">
    <property type="entry name" value="BrnA_antitoxin"/>
</dbReference>
<dbReference type="EMBL" id="BAABBO010000010">
    <property type="protein sequence ID" value="GAA3965799.1"/>
    <property type="molecule type" value="Genomic_DNA"/>
</dbReference>
<keyword evidence="2" id="KW-1185">Reference proteome</keyword>
<dbReference type="Pfam" id="PF14384">
    <property type="entry name" value="BrnA_antitoxin"/>
    <property type="match status" value="1"/>
</dbReference>
<dbReference type="Proteomes" id="UP001501337">
    <property type="component" value="Unassembled WGS sequence"/>
</dbReference>